<protein>
    <recommendedName>
        <fullName evidence="1">DUF6570 domain-containing protein</fullName>
    </recommendedName>
</protein>
<organism evidence="2 3">
    <name type="scientific">Collybia nuda</name>
    <dbReference type="NCBI Taxonomy" id="64659"/>
    <lineage>
        <taxon>Eukaryota</taxon>
        <taxon>Fungi</taxon>
        <taxon>Dikarya</taxon>
        <taxon>Basidiomycota</taxon>
        <taxon>Agaricomycotina</taxon>
        <taxon>Agaricomycetes</taxon>
        <taxon>Agaricomycetidae</taxon>
        <taxon>Agaricales</taxon>
        <taxon>Tricholomatineae</taxon>
        <taxon>Clitocybaceae</taxon>
        <taxon>Collybia</taxon>
    </lineage>
</organism>
<dbReference type="EMBL" id="MU150313">
    <property type="protein sequence ID" value="KAF9459635.1"/>
    <property type="molecule type" value="Genomic_DNA"/>
</dbReference>
<dbReference type="Proteomes" id="UP000807353">
    <property type="component" value="Unassembled WGS sequence"/>
</dbReference>
<evidence type="ECO:0000259" key="1">
    <source>
        <dbReference type="Pfam" id="PF20209"/>
    </source>
</evidence>
<dbReference type="Pfam" id="PF20209">
    <property type="entry name" value="DUF6570"/>
    <property type="match status" value="1"/>
</dbReference>
<reference evidence="2" key="1">
    <citation type="submission" date="2020-11" db="EMBL/GenBank/DDBJ databases">
        <authorList>
            <consortium name="DOE Joint Genome Institute"/>
            <person name="Ahrendt S."/>
            <person name="Riley R."/>
            <person name="Andreopoulos W."/>
            <person name="Labutti K."/>
            <person name="Pangilinan J."/>
            <person name="Ruiz-Duenas F.J."/>
            <person name="Barrasa J.M."/>
            <person name="Sanchez-Garcia M."/>
            <person name="Camarero S."/>
            <person name="Miyauchi S."/>
            <person name="Serrano A."/>
            <person name="Linde D."/>
            <person name="Babiker R."/>
            <person name="Drula E."/>
            <person name="Ayuso-Fernandez I."/>
            <person name="Pacheco R."/>
            <person name="Padilla G."/>
            <person name="Ferreira P."/>
            <person name="Barriuso J."/>
            <person name="Kellner H."/>
            <person name="Castanera R."/>
            <person name="Alfaro M."/>
            <person name="Ramirez L."/>
            <person name="Pisabarro A.G."/>
            <person name="Kuo A."/>
            <person name="Tritt A."/>
            <person name="Lipzen A."/>
            <person name="He G."/>
            <person name="Yan M."/>
            <person name="Ng V."/>
            <person name="Cullen D."/>
            <person name="Martin F."/>
            <person name="Rosso M.-N."/>
            <person name="Henrissat B."/>
            <person name="Hibbett D."/>
            <person name="Martinez A.T."/>
            <person name="Grigoriev I.V."/>
        </authorList>
    </citation>
    <scope>NUCLEOTIDE SEQUENCE</scope>
    <source>
        <strain evidence="2">CBS 247.69</strain>
    </source>
</reference>
<sequence length="264" mass="30224">MSEMEGSHIEHWPEGFGLEKCQRRLRKMTSHVVTFESPVPKVYQTLPPPISDMEEVLAIMFTGPIKPSENDMKRVPLLVRRNKVVAALQWLQLNHASYSDLEISYKNLDEYPEDQPPVSIEFRREETNKVPEAMSVFDNESEEGIEDGPCPFVVHGLVGEDLDTKSVNVLKGTAICHWNKGGAALRIGWSEKLQSIYNNPELYPQMFPWLFPYGMGGVGSTHLSDKSHKRFLLMYHDKRFQKDTHFPFVAFSHSQVKESNRGCT</sequence>
<dbReference type="InterPro" id="IPR046700">
    <property type="entry name" value="DUF6570"/>
</dbReference>
<gene>
    <name evidence="2" type="ORF">BDZ94DRAFT_1239115</name>
</gene>
<feature type="domain" description="DUF6570" evidence="1">
    <location>
        <begin position="24"/>
        <end position="109"/>
    </location>
</feature>
<dbReference type="AlphaFoldDB" id="A0A9P5Y1Q4"/>
<name>A0A9P5Y1Q4_9AGAR</name>
<keyword evidence="3" id="KW-1185">Reference proteome</keyword>
<dbReference type="OrthoDB" id="3221862at2759"/>
<evidence type="ECO:0000313" key="3">
    <source>
        <dbReference type="Proteomes" id="UP000807353"/>
    </source>
</evidence>
<comment type="caution">
    <text evidence="2">The sequence shown here is derived from an EMBL/GenBank/DDBJ whole genome shotgun (WGS) entry which is preliminary data.</text>
</comment>
<proteinExistence type="predicted"/>
<evidence type="ECO:0000313" key="2">
    <source>
        <dbReference type="EMBL" id="KAF9459635.1"/>
    </source>
</evidence>
<accession>A0A9P5Y1Q4</accession>